<dbReference type="InterPro" id="IPR007044">
    <property type="entry name" value="Cyclodeamin/CycHdrlase"/>
</dbReference>
<sequence length="216" mass="22640">MADTSASMGSLADLSCRDFTCELAARKSVPGGGGAAALAGALGIALCSMVGNFTAGKKRYAEVEEDVLCMMGEAEELRSKLIGLIDADAVAFEPLSRAYSIPRDDPARAQELEAATKEACSAPMEMMRACARSVELLEEMGEKGSRMLLSDIGCGAALCSAALISASLNVFVNTKALADRAYAESLEQEADQLLATYALRADALASLVARRIRGEE</sequence>
<protein>
    <submittedName>
        <fullName evidence="2">Cyclodeaminase/cyclohydrolase family protein</fullName>
    </submittedName>
</protein>
<accession>A0A921IU09</accession>
<dbReference type="Proteomes" id="UP000753256">
    <property type="component" value="Unassembled WGS sequence"/>
</dbReference>
<dbReference type="AlphaFoldDB" id="A0A921IU09"/>
<name>A0A921IU09_9ACTN</name>
<dbReference type="EMBL" id="DYUZ01000029">
    <property type="protein sequence ID" value="HJG37566.1"/>
    <property type="molecule type" value="Genomic_DNA"/>
</dbReference>
<dbReference type="RefSeq" id="WP_273190443.1">
    <property type="nucleotide sequence ID" value="NZ_DYUZ01000029.1"/>
</dbReference>
<evidence type="ECO:0000313" key="3">
    <source>
        <dbReference type="Proteomes" id="UP000753256"/>
    </source>
</evidence>
<evidence type="ECO:0000313" key="2">
    <source>
        <dbReference type="EMBL" id="HJG37566.1"/>
    </source>
</evidence>
<reference evidence="2" key="2">
    <citation type="submission" date="2021-09" db="EMBL/GenBank/DDBJ databases">
        <authorList>
            <person name="Gilroy R."/>
        </authorList>
    </citation>
    <scope>NUCLEOTIDE SEQUENCE</scope>
    <source>
        <strain evidence="2">ChiHjej13B12-9602</strain>
    </source>
</reference>
<feature type="domain" description="Cyclodeaminase/cyclohydrolase" evidence="1">
    <location>
        <begin position="15"/>
        <end position="192"/>
    </location>
</feature>
<dbReference type="GO" id="GO:0003824">
    <property type="term" value="F:catalytic activity"/>
    <property type="evidence" value="ECO:0007669"/>
    <property type="project" value="InterPro"/>
</dbReference>
<comment type="caution">
    <text evidence="2">The sequence shown here is derived from an EMBL/GenBank/DDBJ whole genome shotgun (WGS) entry which is preliminary data.</text>
</comment>
<dbReference type="SUPFAM" id="SSF101262">
    <property type="entry name" value="Methenyltetrahydrofolate cyclohydrolase-like"/>
    <property type="match status" value="1"/>
</dbReference>
<dbReference type="InterPro" id="IPR036178">
    <property type="entry name" value="Formintransfe-cycloase-like_sf"/>
</dbReference>
<organism evidence="2 3">
    <name type="scientific">Enorma phocaeensis</name>
    <dbReference type="NCBI Taxonomy" id="1871019"/>
    <lineage>
        <taxon>Bacteria</taxon>
        <taxon>Bacillati</taxon>
        <taxon>Actinomycetota</taxon>
        <taxon>Coriobacteriia</taxon>
        <taxon>Coriobacteriales</taxon>
        <taxon>Coriobacteriaceae</taxon>
        <taxon>Enorma</taxon>
    </lineage>
</organism>
<dbReference type="Gene3D" id="1.20.120.680">
    <property type="entry name" value="Formiminotetrahydrofolate cyclodeaminase monomer, up-and-down helical bundle"/>
    <property type="match status" value="1"/>
</dbReference>
<gene>
    <name evidence="2" type="ORF">K8V70_06870</name>
</gene>
<proteinExistence type="predicted"/>
<reference evidence="2" key="1">
    <citation type="journal article" date="2021" name="PeerJ">
        <title>Extensive microbial diversity within the chicken gut microbiome revealed by metagenomics and culture.</title>
        <authorList>
            <person name="Gilroy R."/>
            <person name="Ravi A."/>
            <person name="Getino M."/>
            <person name="Pursley I."/>
            <person name="Horton D.L."/>
            <person name="Alikhan N.F."/>
            <person name="Baker D."/>
            <person name="Gharbi K."/>
            <person name="Hall N."/>
            <person name="Watson M."/>
            <person name="Adriaenssens E.M."/>
            <person name="Foster-Nyarko E."/>
            <person name="Jarju S."/>
            <person name="Secka A."/>
            <person name="Antonio M."/>
            <person name="Oren A."/>
            <person name="Chaudhuri R.R."/>
            <person name="La Ragione R."/>
            <person name="Hildebrand F."/>
            <person name="Pallen M.J."/>
        </authorList>
    </citation>
    <scope>NUCLEOTIDE SEQUENCE</scope>
    <source>
        <strain evidence="2">ChiHjej13B12-9602</strain>
    </source>
</reference>
<dbReference type="Pfam" id="PF04961">
    <property type="entry name" value="FTCD_C"/>
    <property type="match status" value="1"/>
</dbReference>
<evidence type="ECO:0000259" key="1">
    <source>
        <dbReference type="Pfam" id="PF04961"/>
    </source>
</evidence>